<feature type="domain" description="G-protein coupled receptors family 1 profile" evidence="6">
    <location>
        <begin position="41"/>
        <end position="293"/>
    </location>
</feature>
<dbReference type="GO" id="GO:0016020">
    <property type="term" value="C:membrane"/>
    <property type="evidence" value="ECO:0007669"/>
    <property type="project" value="UniProtKB-SubCell"/>
</dbReference>
<dbReference type="InterPro" id="IPR017452">
    <property type="entry name" value="GPCR_Rhodpsn_7TM"/>
</dbReference>
<evidence type="ECO:0000256" key="1">
    <source>
        <dbReference type="ARBA" id="ARBA00004370"/>
    </source>
</evidence>
<name>A0A813TB59_9BILA</name>
<keyword evidence="8" id="KW-1185">Reference proteome</keyword>
<protein>
    <recommendedName>
        <fullName evidence="6">G-protein coupled receptors family 1 profile domain-containing protein</fullName>
    </recommendedName>
</protein>
<keyword evidence="2 5" id="KW-0812">Transmembrane</keyword>
<accession>A0A813TB59</accession>
<dbReference type="Gene3D" id="1.20.1070.10">
    <property type="entry name" value="Rhodopsin 7-helix transmembrane proteins"/>
    <property type="match status" value="1"/>
</dbReference>
<feature type="transmembrane region" description="Helical" evidence="5">
    <location>
        <begin position="142"/>
        <end position="162"/>
    </location>
</feature>
<dbReference type="PROSITE" id="PS50262">
    <property type="entry name" value="G_PROTEIN_RECEP_F1_2"/>
    <property type="match status" value="1"/>
</dbReference>
<organism evidence="7 8">
    <name type="scientific">Brachionus calyciflorus</name>
    <dbReference type="NCBI Taxonomy" id="104777"/>
    <lineage>
        <taxon>Eukaryota</taxon>
        <taxon>Metazoa</taxon>
        <taxon>Spiralia</taxon>
        <taxon>Gnathifera</taxon>
        <taxon>Rotifera</taxon>
        <taxon>Eurotatoria</taxon>
        <taxon>Monogononta</taxon>
        <taxon>Pseudotrocha</taxon>
        <taxon>Ploima</taxon>
        <taxon>Brachionidae</taxon>
        <taxon>Brachionus</taxon>
    </lineage>
</organism>
<feature type="transmembrane region" description="Helical" evidence="5">
    <location>
        <begin position="269"/>
        <end position="292"/>
    </location>
</feature>
<feature type="transmembrane region" description="Helical" evidence="5">
    <location>
        <begin position="233"/>
        <end position="257"/>
    </location>
</feature>
<evidence type="ECO:0000256" key="5">
    <source>
        <dbReference type="SAM" id="Phobius"/>
    </source>
</evidence>
<feature type="transmembrane region" description="Helical" evidence="5">
    <location>
        <begin position="62"/>
        <end position="81"/>
    </location>
</feature>
<comment type="caution">
    <text evidence="7">The sequence shown here is derived from an EMBL/GenBank/DDBJ whole genome shotgun (WGS) entry which is preliminary data.</text>
</comment>
<sequence>MSNQTSNTTLTDLSFFNWVGQFTADFLLIANLLMTPMGLVANTLSIFVFLGKRFESNFIRNYYITIAIYDNLTAIIAFIYLFPFGFRLDLQIMSVVSCRLIAYYIRIIPQMSAWVNVMLTIDMLSTVKRVKRNGLLQNTKTFIIAMILLLVLFHLVDAPNLWLRLENVESGNTTRVICTGDPFIVLFRDLISQVFRVYMPYITVFFLNLWLIKILTQSKRKVLNNTSRKDWSFAFSIMSMNVFYCINSAPLSVIIILTQINANDSYYRSYITIFSLFATYLNMFNHYFTIFINLKFNKIFRLEFKDLMRKWLRLKAKQRIRFAEDNSLSYSNSIKPFDQSIKL</sequence>
<dbReference type="AlphaFoldDB" id="A0A813TB59"/>
<keyword evidence="4 5" id="KW-0472">Membrane</keyword>
<reference evidence="7" key="1">
    <citation type="submission" date="2021-02" db="EMBL/GenBank/DDBJ databases">
        <authorList>
            <person name="Nowell W R."/>
        </authorList>
    </citation>
    <scope>NUCLEOTIDE SEQUENCE</scope>
    <source>
        <strain evidence="7">Ploen Becks lab</strain>
    </source>
</reference>
<comment type="subcellular location">
    <subcellularLocation>
        <location evidence="1">Membrane</location>
    </subcellularLocation>
</comment>
<feature type="transmembrane region" description="Helical" evidence="5">
    <location>
        <begin position="101"/>
        <end position="121"/>
    </location>
</feature>
<evidence type="ECO:0000259" key="6">
    <source>
        <dbReference type="PROSITE" id="PS50262"/>
    </source>
</evidence>
<proteinExistence type="predicted"/>
<feature type="transmembrane region" description="Helical" evidence="5">
    <location>
        <begin position="26"/>
        <end position="50"/>
    </location>
</feature>
<evidence type="ECO:0000256" key="3">
    <source>
        <dbReference type="ARBA" id="ARBA00022989"/>
    </source>
</evidence>
<keyword evidence="3 5" id="KW-1133">Transmembrane helix</keyword>
<evidence type="ECO:0000256" key="2">
    <source>
        <dbReference type="ARBA" id="ARBA00022692"/>
    </source>
</evidence>
<dbReference type="SUPFAM" id="SSF81321">
    <property type="entry name" value="Family A G protein-coupled receptor-like"/>
    <property type="match status" value="1"/>
</dbReference>
<dbReference type="EMBL" id="CAJNOC010000835">
    <property type="protein sequence ID" value="CAF0808259.1"/>
    <property type="molecule type" value="Genomic_DNA"/>
</dbReference>
<feature type="transmembrane region" description="Helical" evidence="5">
    <location>
        <begin position="195"/>
        <end position="212"/>
    </location>
</feature>
<evidence type="ECO:0000256" key="4">
    <source>
        <dbReference type="ARBA" id="ARBA00023136"/>
    </source>
</evidence>
<evidence type="ECO:0000313" key="7">
    <source>
        <dbReference type="EMBL" id="CAF0808259.1"/>
    </source>
</evidence>
<gene>
    <name evidence="7" type="ORF">OXX778_LOCUS6835</name>
</gene>
<evidence type="ECO:0000313" key="8">
    <source>
        <dbReference type="Proteomes" id="UP000663879"/>
    </source>
</evidence>
<dbReference type="Proteomes" id="UP000663879">
    <property type="component" value="Unassembled WGS sequence"/>
</dbReference>